<dbReference type="RefSeq" id="WP_250202066.1">
    <property type="nucleotide sequence ID" value="NZ_CP097649.1"/>
</dbReference>
<dbReference type="PIRSF" id="PIRSF029407">
    <property type="entry name" value="UCP029407"/>
    <property type="match status" value="1"/>
</dbReference>
<dbReference type="Gene3D" id="3.40.50.300">
    <property type="entry name" value="P-loop containing nucleotide triphosphate hydrolases"/>
    <property type="match status" value="1"/>
</dbReference>
<keyword evidence="2" id="KW-1185">Reference proteome</keyword>
<dbReference type="InterPro" id="IPR027417">
    <property type="entry name" value="P-loop_NTPase"/>
</dbReference>
<dbReference type="Proteomes" id="UP001055429">
    <property type="component" value="Chromosome"/>
</dbReference>
<protein>
    <recommendedName>
        <fullName evidence="3">Sulfotransferase family protein</fullName>
    </recommendedName>
</protein>
<accession>A0ABY4SNF9</accession>
<evidence type="ECO:0000313" key="2">
    <source>
        <dbReference type="Proteomes" id="UP001055429"/>
    </source>
</evidence>
<evidence type="ECO:0000313" key="1">
    <source>
        <dbReference type="EMBL" id="URI15615.1"/>
    </source>
</evidence>
<sequence>MGRSAIVVLGMHRSGTSSVAGALSMLGAAPPRTLMSPAQDNPRGFWESVVLADFNDRLLAAGGSRWDDPRPFDLAAVSGVDGFAQEAAHLLRAEFDDQSLIVMKDPRVCRLFPFWGEVLEATGHDVAVVSPLRDPAEVAASLTRRNGFPPRQGLGLWLRHVLDAEAASRGRPRVFLPWSDFLADWRAVADTLRTRLALRLDAPARDQPHAVDDFLSRDLRHQAACAPGDDPLAIRAWQALTHLARHGEEPAIHGELDAVRAEFDRRIAADV</sequence>
<proteinExistence type="predicted"/>
<dbReference type="InterPro" id="IPR014556">
    <property type="entry name" value="UCP029407"/>
</dbReference>
<dbReference type="EMBL" id="CP097649">
    <property type="protein sequence ID" value="URI15615.1"/>
    <property type="molecule type" value="Genomic_DNA"/>
</dbReference>
<reference evidence="1" key="1">
    <citation type="submission" date="2022-05" db="EMBL/GenBank/DDBJ databases">
        <title>Brevundimonas albigilva TT17 genome sequence.</title>
        <authorList>
            <person name="Lee K."/>
            <person name="Son H."/>
        </authorList>
    </citation>
    <scope>NUCLEOTIDE SEQUENCE</scope>
    <source>
        <strain evidence="1">TT17</strain>
    </source>
</reference>
<name>A0ABY4SNF9_9CAUL</name>
<evidence type="ECO:0008006" key="3">
    <source>
        <dbReference type="Google" id="ProtNLM"/>
    </source>
</evidence>
<gene>
    <name evidence="1" type="ORF">M8231_01060</name>
</gene>
<organism evidence="1 2">
    <name type="scientific">Brevundimonas albigilva</name>
    <dbReference type="NCBI Taxonomy" id="1312364"/>
    <lineage>
        <taxon>Bacteria</taxon>
        <taxon>Pseudomonadati</taxon>
        <taxon>Pseudomonadota</taxon>
        <taxon>Alphaproteobacteria</taxon>
        <taxon>Caulobacterales</taxon>
        <taxon>Caulobacteraceae</taxon>
        <taxon>Brevundimonas</taxon>
    </lineage>
</organism>
<dbReference type="SUPFAM" id="SSF52540">
    <property type="entry name" value="P-loop containing nucleoside triphosphate hydrolases"/>
    <property type="match status" value="1"/>
</dbReference>